<sequence>MSAKDVHFLLNLRNQIKLYHWQTKVYARHIATDGAVNKLDELIDQYVEVYIGKYGRPKLTGDNAIIRLHNLTEAGASRLVKAATTYLLGPFVKGLTPADTDLINIRDEIVAQLHQLLYLFTLH</sequence>
<dbReference type="EMBL" id="MN740759">
    <property type="protein sequence ID" value="QHS81627.1"/>
    <property type="molecule type" value="Genomic_DNA"/>
</dbReference>
<protein>
    <submittedName>
        <fullName evidence="1">Uncharacterized protein</fullName>
    </submittedName>
</protein>
<dbReference type="InterPro" id="IPR043876">
    <property type="entry name" value="DUF5856"/>
</dbReference>
<name>A0A6C0AP87_9ZZZZ</name>
<organism evidence="1">
    <name type="scientific">viral metagenome</name>
    <dbReference type="NCBI Taxonomy" id="1070528"/>
    <lineage>
        <taxon>unclassified sequences</taxon>
        <taxon>metagenomes</taxon>
        <taxon>organismal metagenomes</taxon>
    </lineage>
</organism>
<proteinExistence type="predicted"/>
<dbReference type="Pfam" id="PF19174">
    <property type="entry name" value="DUF5856"/>
    <property type="match status" value="1"/>
</dbReference>
<accession>A0A6C0AP87</accession>
<evidence type="ECO:0000313" key="1">
    <source>
        <dbReference type="EMBL" id="QHS81627.1"/>
    </source>
</evidence>
<reference evidence="1" key="1">
    <citation type="journal article" date="2020" name="Nature">
        <title>Giant virus diversity and host interactions through global metagenomics.</title>
        <authorList>
            <person name="Schulz F."/>
            <person name="Roux S."/>
            <person name="Paez-Espino D."/>
            <person name="Jungbluth S."/>
            <person name="Walsh D.A."/>
            <person name="Denef V.J."/>
            <person name="McMahon K.D."/>
            <person name="Konstantinidis K.T."/>
            <person name="Eloe-Fadrosh E.A."/>
            <person name="Kyrpides N.C."/>
            <person name="Woyke T."/>
        </authorList>
    </citation>
    <scope>NUCLEOTIDE SEQUENCE</scope>
    <source>
        <strain evidence="1">GVMAG-S-1101164-72</strain>
    </source>
</reference>
<dbReference type="AlphaFoldDB" id="A0A6C0AP87"/>